<gene>
    <name evidence="1" type="ORF">GIB67_032502</name>
</gene>
<accession>A0A7J7L7U0</accession>
<sequence length="112" mass="13220">MTGEWPHHLQYPLPLCGWHLKTWSSGLHLKKIQYFATMSSFRQTPVVAPVWPPVCAELSQQPGLLEREYLPPFQCEQRRRTTRKSCRTVRSYLCNSSFHTSKLMTTFHFQPR</sequence>
<evidence type="ECO:0000313" key="1">
    <source>
        <dbReference type="EMBL" id="KAF6138608.1"/>
    </source>
</evidence>
<name>A0A7J7L7U0_9MAGN</name>
<proteinExistence type="predicted"/>
<feature type="non-terminal residue" evidence="1">
    <location>
        <position position="112"/>
    </location>
</feature>
<keyword evidence="2" id="KW-1185">Reference proteome</keyword>
<evidence type="ECO:0000313" key="2">
    <source>
        <dbReference type="Proteomes" id="UP000541444"/>
    </source>
</evidence>
<comment type="caution">
    <text evidence="1">The sequence shown here is derived from an EMBL/GenBank/DDBJ whole genome shotgun (WGS) entry which is preliminary data.</text>
</comment>
<reference evidence="1 2" key="1">
    <citation type="journal article" date="2020" name="IScience">
        <title>Genome Sequencing of the Endangered Kingdonia uniflora (Circaeasteraceae, Ranunculales) Reveals Potential Mechanisms of Evolutionary Specialization.</title>
        <authorList>
            <person name="Sun Y."/>
            <person name="Deng T."/>
            <person name="Zhang A."/>
            <person name="Moore M.J."/>
            <person name="Landis J.B."/>
            <person name="Lin N."/>
            <person name="Zhang H."/>
            <person name="Zhang X."/>
            <person name="Huang J."/>
            <person name="Zhang X."/>
            <person name="Sun H."/>
            <person name="Wang H."/>
        </authorList>
    </citation>
    <scope>NUCLEOTIDE SEQUENCE [LARGE SCALE GENOMIC DNA]</scope>
    <source>
        <strain evidence="1">TB1705</strain>
        <tissue evidence="1">Leaf</tissue>
    </source>
</reference>
<dbReference type="AlphaFoldDB" id="A0A7J7L7U0"/>
<dbReference type="EMBL" id="JACGCM010002568">
    <property type="protein sequence ID" value="KAF6138608.1"/>
    <property type="molecule type" value="Genomic_DNA"/>
</dbReference>
<protein>
    <submittedName>
        <fullName evidence="1">Uncharacterized protein</fullName>
    </submittedName>
</protein>
<organism evidence="1 2">
    <name type="scientific">Kingdonia uniflora</name>
    <dbReference type="NCBI Taxonomy" id="39325"/>
    <lineage>
        <taxon>Eukaryota</taxon>
        <taxon>Viridiplantae</taxon>
        <taxon>Streptophyta</taxon>
        <taxon>Embryophyta</taxon>
        <taxon>Tracheophyta</taxon>
        <taxon>Spermatophyta</taxon>
        <taxon>Magnoliopsida</taxon>
        <taxon>Ranunculales</taxon>
        <taxon>Circaeasteraceae</taxon>
        <taxon>Kingdonia</taxon>
    </lineage>
</organism>
<dbReference type="Proteomes" id="UP000541444">
    <property type="component" value="Unassembled WGS sequence"/>
</dbReference>